<feature type="region of interest" description="Disordered" evidence="7">
    <location>
        <begin position="264"/>
        <end position="284"/>
    </location>
</feature>
<dbReference type="InterPro" id="IPR036576">
    <property type="entry name" value="WRKY_dom_sf"/>
</dbReference>
<reference evidence="9" key="2">
    <citation type="submission" date="2023-05" db="EMBL/GenBank/DDBJ databases">
        <authorList>
            <person name="Schelkunov M.I."/>
        </authorList>
    </citation>
    <scope>NUCLEOTIDE SEQUENCE</scope>
    <source>
        <strain evidence="9">Hsosn_3</strain>
        <tissue evidence="9">Leaf</tissue>
    </source>
</reference>
<evidence type="ECO:0000313" key="10">
    <source>
        <dbReference type="Proteomes" id="UP001237642"/>
    </source>
</evidence>
<evidence type="ECO:0000259" key="8">
    <source>
        <dbReference type="PROSITE" id="PS50811"/>
    </source>
</evidence>
<comment type="caution">
    <text evidence="9">The sequence shown here is derived from an EMBL/GenBank/DDBJ whole genome shotgun (WGS) entry which is preliminary data.</text>
</comment>
<dbReference type="InterPro" id="IPR003657">
    <property type="entry name" value="WRKY_dom"/>
</dbReference>
<dbReference type="SMART" id="SM00774">
    <property type="entry name" value="WRKY"/>
    <property type="match status" value="1"/>
</dbReference>
<sequence>MATTLGIRSKIKEENTLQSKSSESADEMDQVRQENGRLKLVLSNMMKDNKTLQQPIGNIKDDDKEDDLVVLSLGRSSPLEAKSKDQLRKVNKQEDDNLNHGLALRLDGRSYEYAVDSIDAGVSKSQSPRQTEEDSLNDHKCPPTSSTGLKASRSEDDENLLQQHAAKKARVAVRAVCNGPTMNDGCQWRKYGQKIAKGNPCPRAYYRCTMSPSCPVRKHVQRCQEDLSILITTYEGTHNHALPPSATAMASTTSAAVSMLKSSSTSTSQPSLGFPSTTSTNINRPPFYVPNTTFSTSQSHPTITLDLTTPSASSRYSRYSSTFLPPQQTPYSPAACLNFSAASSSSSSFEHWRNHNISSSLYNGTQLQLPSQTPLYQANNYSMPHKSTRVQTHQPQFSMEKIADATKEITSNPSFQSALAAAISSIVGKKGGGIAENMESPLSVGFPTSHLNRTSTIVPSIFPQAGNLKFDFPPFASSKGPSVAGSADNFRK</sequence>
<keyword evidence="5" id="KW-0539">Nucleus</keyword>
<dbReference type="GO" id="GO:0043565">
    <property type="term" value="F:sequence-specific DNA binding"/>
    <property type="evidence" value="ECO:0007669"/>
    <property type="project" value="InterPro"/>
</dbReference>
<feature type="region of interest" description="Disordered" evidence="7">
    <location>
        <begin position="119"/>
        <end position="159"/>
    </location>
</feature>
<gene>
    <name evidence="9" type="ORF">POM88_046585</name>
</gene>
<keyword evidence="3" id="KW-0238">DNA-binding</keyword>
<evidence type="ECO:0000256" key="3">
    <source>
        <dbReference type="ARBA" id="ARBA00023125"/>
    </source>
</evidence>
<dbReference type="GO" id="GO:0003700">
    <property type="term" value="F:DNA-binding transcription factor activity"/>
    <property type="evidence" value="ECO:0007669"/>
    <property type="project" value="InterPro"/>
</dbReference>
<dbReference type="InterPro" id="IPR044810">
    <property type="entry name" value="WRKY_plant"/>
</dbReference>
<dbReference type="Proteomes" id="UP001237642">
    <property type="component" value="Unassembled WGS sequence"/>
</dbReference>
<feature type="region of interest" description="Disordered" evidence="7">
    <location>
        <begin position="1"/>
        <end position="30"/>
    </location>
</feature>
<dbReference type="FunFam" id="2.20.25.80:FF:000002">
    <property type="entry name" value="probable WRKY transcription factor 31"/>
    <property type="match status" value="1"/>
</dbReference>
<organism evidence="9 10">
    <name type="scientific">Heracleum sosnowskyi</name>
    <dbReference type="NCBI Taxonomy" id="360622"/>
    <lineage>
        <taxon>Eukaryota</taxon>
        <taxon>Viridiplantae</taxon>
        <taxon>Streptophyta</taxon>
        <taxon>Embryophyta</taxon>
        <taxon>Tracheophyta</taxon>
        <taxon>Spermatophyta</taxon>
        <taxon>Magnoliopsida</taxon>
        <taxon>eudicotyledons</taxon>
        <taxon>Gunneridae</taxon>
        <taxon>Pentapetalae</taxon>
        <taxon>asterids</taxon>
        <taxon>campanulids</taxon>
        <taxon>Apiales</taxon>
        <taxon>Apiaceae</taxon>
        <taxon>Apioideae</taxon>
        <taxon>apioid superclade</taxon>
        <taxon>Tordylieae</taxon>
        <taxon>Tordyliinae</taxon>
        <taxon>Heracleum</taxon>
    </lineage>
</organism>
<feature type="compositionally biased region" description="Basic and acidic residues" evidence="7">
    <location>
        <begin position="130"/>
        <end position="141"/>
    </location>
</feature>
<dbReference type="PANTHER" id="PTHR31429:SF119">
    <property type="entry name" value="WRKY DOMAIN-CONTAINING PROTEIN-RELATED"/>
    <property type="match status" value="1"/>
</dbReference>
<evidence type="ECO:0000256" key="7">
    <source>
        <dbReference type="SAM" id="MobiDB-lite"/>
    </source>
</evidence>
<dbReference type="SUPFAM" id="SSF118290">
    <property type="entry name" value="WRKY DNA-binding domain"/>
    <property type="match status" value="1"/>
</dbReference>
<evidence type="ECO:0000256" key="4">
    <source>
        <dbReference type="ARBA" id="ARBA00023163"/>
    </source>
</evidence>
<evidence type="ECO:0000256" key="5">
    <source>
        <dbReference type="ARBA" id="ARBA00023242"/>
    </source>
</evidence>
<proteinExistence type="inferred from homology"/>
<dbReference type="Pfam" id="PF03106">
    <property type="entry name" value="WRKY"/>
    <property type="match status" value="1"/>
</dbReference>
<dbReference type="PROSITE" id="PS50811">
    <property type="entry name" value="WRKY"/>
    <property type="match status" value="1"/>
</dbReference>
<evidence type="ECO:0000313" key="9">
    <source>
        <dbReference type="EMBL" id="KAK1362111.1"/>
    </source>
</evidence>
<keyword evidence="2" id="KW-0805">Transcription regulation</keyword>
<dbReference type="PANTHER" id="PTHR31429">
    <property type="entry name" value="WRKY TRANSCRIPTION FACTOR 36-RELATED"/>
    <property type="match status" value="1"/>
</dbReference>
<dbReference type="GO" id="GO:0005634">
    <property type="term" value="C:nucleus"/>
    <property type="evidence" value="ECO:0007669"/>
    <property type="project" value="UniProtKB-SubCell"/>
</dbReference>
<evidence type="ECO:0000256" key="6">
    <source>
        <dbReference type="ARBA" id="ARBA00061007"/>
    </source>
</evidence>
<evidence type="ECO:0000256" key="1">
    <source>
        <dbReference type="ARBA" id="ARBA00004123"/>
    </source>
</evidence>
<accession>A0AAD8H8Z3</accession>
<reference evidence="9" key="1">
    <citation type="submission" date="2023-02" db="EMBL/GenBank/DDBJ databases">
        <title>Genome of toxic invasive species Heracleum sosnowskyi carries increased number of genes despite the absence of recent whole-genome duplications.</title>
        <authorList>
            <person name="Schelkunov M."/>
            <person name="Shtratnikova V."/>
            <person name="Makarenko M."/>
            <person name="Klepikova A."/>
            <person name="Omelchenko D."/>
            <person name="Novikova G."/>
            <person name="Obukhova E."/>
            <person name="Bogdanov V."/>
            <person name="Penin A."/>
            <person name="Logacheva M."/>
        </authorList>
    </citation>
    <scope>NUCLEOTIDE SEQUENCE</scope>
    <source>
        <strain evidence="9">Hsosn_3</strain>
        <tissue evidence="9">Leaf</tissue>
    </source>
</reference>
<comment type="similarity">
    <text evidence="6">Belongs to the WRKY group II-b family.</text>
</comment>
<name>A0AAD8H8Z3_9APIA</name>
<dbReference type="EMBL" id="JAUIZM010000010">
    <property type="protein sequence ID" value="KAK1362111.1"/>
    <property type="molecule type" value="Genomic_DNA"/>
</dbReference>
<protein>
    <submittedName>
        <fullName evidence="9">WRKY domain-containing protein</fullName>
    </submittedName>
</protein>
<feature type="domain" description="WRKY" evidence="8">
    <location>
        <begin position="177"/>
        <end position="243"/>
    </location>
</feature>
<keyword evidence="4" id="KW-0804">Transcription</keyword>
<feature type="compositionally biased region" description="Polar residues" evidence="7">
    <location>
        <begin position="274"/>
        <end position="283"/>
    </location>
</feature>
<keyword evidence="10" id="KW-1185">Reference proteome</keyword>
<dbReference type="Gene3D" id="2.20.25.80">
    <property type="entry name" value="WRKY domain"/>
    <property type="match status" value="1"/>
</dbReference>
<comment type="subcellular location">
    <subcellularLocation>
        <location evidence="1">Nucleus</location>
    </subcellularLocation>
</comment>
<evidence type="ECO:0000256" key="2">
    <source>
        <dbReference type="ARBA" id="ARBA00023015"/>
    </source>
</evidence>
<dbReference type="AlphaFoldDB" id="A0AAD8H8Z3"/>